<proteinExistence type="predicted"/>
<feature type="region of interest" description="Disordered" evidence="1">
    <location>
        <begin position="1"/>
        <end position="32"/>
    </location>
</feature>
<protein>
    <submittedName>
        <fullName evidence="2">Uncharacterized protein</fullName>
    </submittedName>
</protein>
<dbReference type="EMBL" id="FUEG01000047">
    <property type="protein sequence ID" value="SJL17666.1"/>
    <property type="molecule type" value="Genomic_DNA"/>
</dbReference>
<dbReference type="AlphaFoldDB" id="A0A284S9L2"/>
<reference evidence="3" key="1">
    <citation type="journal article" date="2017" name="Nat. Ecol. Evol.">
        <title>Genome expansion and lineage-specific genetic innovations in the forest pathogenic fungi Armillaria.</title>
        <authorList>
            <person name="Sipos G."/>
            <person name="Prasanna A.N."/>
            <person name="Walter M.C."/>
            <person name="O'Connor E."/>
            <person name="Balint B."/>
            <person name="Krizsan K."/>
            <person name="Kiss B."/>
            <person name="Hess J."/>
            <person name="Varga T."/>
            <person name="Slot J."/>
            <person name="Riley R."/>
            <person name="Boka B."/>
            <person name="Rigling D."/>
            <person name="Barry K."/>
            <person name="Lee J."/>
            <person name="Mihaltcheva S."/>
            <person name="LaButti K."/>
            <person name="Lipzen A."/>
            <person name="Waldron R."/>
            <person name="Moloney N.M."/>
            <person name="Sperisen C."/>
            <person name="Kredics L."/>
            <person name="Vagvoelgyi C."/>
            <person name="Patrignani A."/>
            <person name="Fitzpatrick D."/>
            <person name="Nagy I."/>
            <person name="Doyle S."/>
            <person name="Anderson J.B."/>
            <person name="Grigoriev I.V."/>
            <person name="Gueldener U."/>
            <person name="Muensterkoetter M."/>
            <person name="Nagy L.G."/>
        </authorList>
    </citation>
    <scope>NUCLEOTIDE SEQUENCE [LARGE SCALE GENOMIC DNA]</scope>
    <source>
        <strain evidence="3">C18/9</strain>
    </source>
</reference>
<gene>
    <name evidence="2" type="ORF">ARMOST_21225</name>
</gene>
<keyword evidence="3" id="KW-1185">Reference proteome</keyword>
<evidence type="ECO:0000313" key="2">
    <source>
        <dbReference type="EMBL" id="SJL17666.1"/>
    </source>
</evidence>
<evidence type="ECO:0000313" key="3">
    <source>
        <dbReference type="Proteomes" id="UP000219338"/>
    </source>
</evidence>
<evidence type="ECO:0000256" key="1">
    <source>
        <dbReference type="SAM" id="MobiDB-lite"/>
    </source>
</evidence>
<organism evidence="2 3">
    <name type="scientific">Armillaria ostoyae</name>
    <name type="common">Armillaria root rot fungus</name>
    <dbReference type="NCBI Taxonomy" id="47428"/>
    <lineage>
        <taxon>Eukaryota</taxon>
        <taxon>Fungi</taxon>
        <taxon>Dikarya</taxon>
        <taxon>Basidiomycota</taxon>
        <taxon>Agaricomycotina</taxon>
        <taxon>Agaricomycetes</taxon>
        <taxon>Agaricomycetidae</taxon>
        <taxon>Agaricales</taxon>
        <taxon>Marasmiineae</taxon>
        <taxon>Physalacriaceae</taxon>
        <taxon>Armillaria</taxon>
    </lineage>
</organism>
<sequence>MDNGTKRRKMNLDAKDKAPPTGSQGKNGRQIKKRLKGRIGSFRGHAARHYTLYLRSTGSFRLIVLGASIKGFPARSDVQAVHFNLEVCEERHWKTP</sequence>
<name>A0A284S9L2_ARMOS</name>
<accession>A0A284S9L2</accession>
<dbReference type="Proteomes" id="UP000219338">
    <property type="component" value="Unassembled WGS sequence"/>
</dbReference>